<dbReference type="PANTHER" id="PTHR24292:SF102">
    <property type="entry name" value="CYTOCHROME P450 FAMILY-RELATED"/>
    <property type="match status" value="1"/>
</dbReference>
<keyword evidence="4 8" id="KW-0479">Metal-binding</keyword>
<dbReference type="GO" id="GO:0016705">
    <property type="term" value="F:oxidoreductase activity, acting on paired donors, with incorporation or reduction of molecular oxygen"/>
    <property type="evidence" value="ECO:0007669"/>
    <property type="project" value="InterPro"/>
</dbReference>
<reference evidence="10 11" key="1">
    <citation type="submission" date="2020-04" db="EMBL/GenBank/DDBJ databases">
        <authorList>
            <person name="Laetsch R D."/>
            <person name="Stevens L."/>
            <person name="Kumar S."/>
            <person name="Blaxter L. M."/>
        </authorList>
    </citation>
    <scope>NUCLEOTIDE SEQUENCE [LARGE SCALE GENOMIC DNA]</scope>
</reference>
<evidence type="ECO:0000256" key="9">
    <source>
        <dbReference type="RuleBase" id="RU000461"/>
    </source>
</evidence>
<feature type="binding site" description="axial binding residue" evidence="8">
    <location>
        <position position="463"/>
    </location>
    <ligand>
        <name>heme</name>
        <dbReference type="ChEBI" id="CHEBI:30413"/>
    </ligand>
    <ligandPart>
        <name>Fe</name>
        <dbReference type="ChEBI" id="CHEBI:18248"/>
    </ligandPart>
</feature>
<dbReference type="InterPro" id="IPR002401">
    <property type="entry name" value="Cyt_P450_E_grp-I"/>
</dbReference>
<dbReference type="AlphaFoldDB" id="A0A8S1F2U0"/>
<dbReference type="InterPro" id="IPR036396">
    <property type="entry name" value="Cyt_P450_sf"/>
</dbReference>
<dbReference type="EMBL" id="CADEPM010000004">
    <property type="protein sequence ID" value="CAB3404871.1"/>
    <property type="molecule type" value="Genomic_DNA"/>
</dbReference>
<dbReference type="PANTHER" id="PTHR24292">
    <property type="entry name" value="CYTOCHROME P450"/>
    <property type="match status" value="1"/>
</dbReference>
<proteinExistence type="inferred from homology"/>
<sequence>MSLAALLCISAFVGFISYYIYNWLYWRRRGIAGPLGYPFIGLSWQMLSHRYSPYVKLGEWTKKYGKVWGYTEGASKVLVISDADLVNEVFVKQFDNFYGRKKDPLITDVDTDPRVHLFHAEGARWKRLRNISSPTFSNNSLKKLKNTIEESAFELLRHFEKNTANGEQIDVLLYYQEFTLDVIGRIAMGQHTTKMFENPLIESVKGIFGNDRWPIILLAGTFPILAKTLRNILLTFPKFVGGNPIVNIINICTKAVEDRIRQRELDLKNGIENQEPADFVDLFLDARADGDLVLHQNSDFSLSNVKVNRQLTKQEIVAQLMVFMVAGFDTTALSLSYTSFLLATHPEIQRKVQEEMNRECPDPEVTFDQLSKLKYLDCVIRETLRLYPLGELANARRCINSTEIGGIPIERGTEILVDTWTIHHDPNIWGADADEFKPERWENGDETFPRGAYIPFGYGPRQCIGMRLAYMEERLLLTHILRKYSFTTGPKTQNPLKLVGRATIQPETVFLHLNPLD</sequence>
<dbReference type="OrthoDB" id="2789670at2759"/>
<dbReference type="InterPro" id="IPR001128">
    <property type="entry name" value="Cyt_P450"/>
</dbReference>
<keyword evidence="6 8" id="KW-0408">Iron</keyword>
<comment type="similarity">
    <text evidence="2 9">Belongs to the cytochrome P450 family.</text>
</comment>
<evidence type="ECO:0000256" key="3">
    <source>
        <dbReference type="ARBA" id="ARBA00022617"/>
    </source>
</evidence>
<evidence type="ECO:0000313" key="10">
    <source>
        <dbReference type="EMBL" id="CAB3404871.1"/>
    </source>
</evidence>
<keyword evidence="5 9" id="KW-0560">Oxidoreductase</keyword>
<dbReference type="InterPro" id="IPR017972">
    <property type="entry name" value="Cyt_P450_CS"/>
</dbReference>
<evidence type="ECO:0000313" key="11">
    <source>
        <dbReference type="Proteomes" id="UP000494206"/>
    </source>
</evidence>
<dbReference type="Proteomes" id="UP000494206">
    <property type="component" value="Unassembled WGS sequence"/>
</dbReference>
<dbReference type="Gene3D" id="1.10.630.10">
    <property type="entry name" value="Cytochrome P450"/>
    <property type="match status" value="1"/>
</dbReference>
<gene>
    <name evidence="10" type="ORF">CBOVIS_LOCUS7135</name>
</gene>
<evidence type="ECO:0000256" key="4">
    <source>
        <dbReference type="ARBA" id="ARBA00022723"/>
    </source>
</evidence>
<evidence type="ECO:0000256" key="2">
    <source>
        <dbReference type="ARBA" id="ARBA00010617"/>
    </source>
</evidence>
<organism evidence="10 11">
    <name type="scientific">Caenorhabditis bovis</name>
    <dbReference type="NCBI Taxonomy" id="2654633"/>
    <lineage>
        <taxon>Eukaryota</taxon>
        <taxon>Metazoa</taxon>
        <taxon>Ecdysozoa</taxon>
        <taxon>Nematoda</taxon>
        <taxon>Chromadorea</taxon>
        <taxon>Rhabditida</taxon>
        <taxon>Rhabditina</taxon>
        <taxon>Rhabditomorpha</taxon>
        <taxon>Rhabditoidea</taxon>
        <taxon>Rhabditidae</taxon>
        <taxon>Peloderinae</taxon>
        <taxon>Caenorhabditis</taxon>
    </lineage>
</organism>
<dbReference type="SUPFAM" id="SSF48264">
    <property type="entry name" value="Cytochrome P450"/>
    <property type="match status" value="1"/>
</dbReference>
<evidence type="ECO:0000256" key="7">
    <source>
        <dbReference type="ARBA" id="ARBA00023033"/>
    </source>
</evidence>
<protein>
    <recommendedName>
        <fullName evidence="12">Cytochrome P450</fullName>
    </recommendedName>
</protein>
<comment type="caution">
    <text evidence="10">The sequence shown here is derived from an EMBL/GenBank/DDBJ whole genome shotgun (WGS) entry which is preliminary data.</text>
</comment>
<dbReference type="Pfam" id="PF00067">
    <property type="entry name" value="p450"/>
    <property type="match status" value="1"/>
</dbReference>
<keyword evidence="3 8" id="KW-0349">Heme</keyword>
<keyword evidence="11" id="KW-1185">Reference proteome</keyword>
<dbReference type="FunFam" id="1.10.630.10:FF:000182">
    <property type="entry name" value="Cytochrome P450 3A4"/>
    <property type="match status" value="1"/>
</dbReference>
<evidence type="ECO:0000256" key="5">
    <source>
        <dbReference type="ARBA" id="ARBA00023002"/>
    </source>
</evidence>
<dbReference type="InterPro" id="IPR050476">
    <property type="entry name" value="Insect_CytP450_Detox"/>
</dbReference>
<evidence type="ECO:0000256" key="6">
    <source>
        <dbReference type="ARBA" id="ARBA00023004"/>
    </source>
</evidence>
<dbReference type="GO" id="GO:0020037">
    <property type="term" value="F:heme binding"/>
    <property type="evidence" value="ECO:0007669"/>
    <property type="project" value="InterPro"/>
</dbReference>
<dbReference type="GO" id="GO:0004497">
    <property type="term" value="F:monooxygenase activity"/>
    <property type="evidence" value="ECO:0007669"/>
    <property type="project" value="UniProtKB-KW"/>
</dbReference>
<dbReference type="PRINTS" id="PR00463">
    <property type="entry name" value="EP450I"/>
</dbReference>
<dbReference type="GO" id="GO:0005506">
    <property type="term" value="F:iron ion binding"/>
    <property type="evidence" value="ECO:0007669"/>
    <property type="project" value="InterPro"/>
</dbReference>
<comment type="cofactor">
    <cofactor evidence="1 8">
        <name>heme</name>
        <dbReference type="ChEBI" id="CHEBI:30413"/>
    </cofactor>
</comment>
<keyword evidence="7 9" id="KW-0503">Monooxygenase</keyword>
<accession>A0A8S1F2U0</accession>
<dbReference type="PROSITE" id="PS00086">
    <property type="entry name" value="CYTOCHROME_P450"/>
    <property type="match status" value="1"/>
</dbReference>
<dbReference type="PRINTS" id="PR00385">
    <property type="entry name" value="P450"/>
</dbReference>
<evidence type="ECO:0000256" key="1">
    <source>
        <dbReference type="ARBA" id="ARBA00001971"/>
    </source>
</evidence>
<evidence type="ECO:0000256" key="8">
    <source>
        <dbReference type="PIRSR" id="PIRSR602401-1"/>
    </source>
</evidence>
<evidence type="ECO:0008006" key="12">
    <source>
        <dbReference type="Google" id="ProtNLM"/>
    </source>
</evidence>
<dbReference type="CDD" id="cd11055">
    <property type="entry name" value="CYP3A-like"/>
    <property type="match status" value="1"/>
</dbReference>
<name>A0A8S1F2U0_9PELO</name>